<reference evidence="2 3" key="1">
    <citation type="submission" date="2023-09" db="EMBL/GenBank/DDBJ databases">
        <title>Novel taxa isolated from Blanes Bay.</title>
        <authorList>
            <person name="Rey-Velasco X."/>
            <person name="Lucena T."/>
        </authorList>
    </citation>
    <scope>NUCLEOTIDE SEQUENCE [LARGE SCALE GENOMIC DNA]</scope>
    <source>
        <strain evidence="2 3">S356</strain>
    </source>
</reference>
<keyword evidence="3" id="KW-1185">Reference proteome</keyword>
<evidence type="ECO:0000313" key="3">
    <source>
        <dbReference type="Proteomes" id="UP001257277"/>
    </source>
</evidence>
<dbReference type="Proteomes" id="UP001257277">
    <property type="component" value="Unassembled WGS sequence"/>
</dbReference>
<dbReference type="RefSeq" id="WP_349240486.1">
    <property type="nucleotide sequence ID" value="NZ_JAVTTO010000001.1"/>
</dbReference>
<accession>A0ABU3LBX8</accession>
<protein>
    <submittedName>
        <fullName evidence="2">Uncharacterized protein</fullName>
    </submittedName>
</protein>
<proteinExistence type="predicted"/>
<dbReference type="Gene3D" id="2.60.40.10">
    <property type="entry name" value="Immunoglobulins"/>
    <property type="match status" value="1"/>
</dbReference>
<evidence type="ECO:0000256" key="1">
    <source>
        <dbReference type="SAM" id="SignalP"/>
    </source>
</evidence>
<feature type="signal peptide" evidence="1">
    <location>
        <begin position="1"/>
        <end position="19"/>
    </location>
</feature>
<name>A0ABU3LBX8_9FLAO</name>
<dbReference type="EMBL" id="JAVTTO010000001">
    <property type="protein sequence ID" value="MDT7831235.1"/>
    <property type="molecule type" value="Genomic_DNA"/>
</dbReference>
<dbReference type="InterPro" id="IPR013783">
    <property type="entry name" value="Ig-like_fold"/>
</dbReference>
<sequence length="117" mass="12553">MKKLIILCASLWLCMGCEAILEDDISNESVVILAPAEGVQLTVGDATFSWQTLENATSYTIQVATPDFANATQIVVNTNTADNSATATLTAGSYQWRVSASNSEYTTGYTTINFTVN</sequence>
<feature type="chain" id="PRO_5046944084" evidence="1">
    <location>
        <begin position="20"/>
        <end position="117"/>
    </location>
</feature>
<evidence type="ECO:0000313" key="2">
    <source>
        <dbReference type="EMBL" id="MDT7831235.1"/>
    </source>
</evidence>
<organism evidence="2 3">
    <name type="scientific">Asprobacillus argus</name>
    <dbReference type="NCBI Taxonomy" id="3076534"/>
    <lineage>
        <taxon>Bacteria</taxon>
        <taxon>Pseudomonadati</taxon>
        <taxon>Bacteroidota</taxon>
        <taxon>Flavobacteriia</taxon>
        <taxon>Flavobacteriales</taxon>
        <taxon>Flavobacteriaceae</taxon>
        <taxon>Asprobacillus</taxon>
    </lineage>
</organism>
<keyword evidence="1" id="KW-0732">Signal</keyword>
<comment type="caution">
    <text evidence="2">The sequence shown here is derived from an EMBL/GenBank/DDBJ whole genome shotgun (WGS) entry which is preliminary data.</text>
</comment>
<gene>
    <name evidence="2" type="ORF">RQM59_02530</name>
</gene>